<accession>A0ACC0USJ3</accession>
<organism evidence="1 2">
    <name type="scientific">Trichothecium roseum</name>
    <dbReference type="NCBI Taxonomy" id="47278"/>
    <lineage>
        <taxon>Eukaryota</taxon>
        <taxon>Fungi</taxon>
        <taxon>Dikarya</taxon>
        <taxon>Ascomycota</taxon>
        <taxon>Pezizomycotina</taxon>
        <taxon>Sordariomycetes</taxon>
        <taxon>Hypocreomycetidae</taxon>
        <taxon>Hypocreales</taxon>
        <taxon>Hypocreales incertae sedis</taxon>
        <taxon>Trichothecium</taxon>
    </lineage>
</organism>
<dbReference type="EMBL" id="CM047947">
    <property type="protein sequence ID" value="KAI9897095.1"/>
    <property type="molecule type" value="Genomic_DNA"/>
</dbReference>
<proteinExistence type="predicted"/>
<protein>
    <submittedName>
        <fullName evidence="1">Uncharacterized protein</fullName>
    </submittedName>
</protein>
<evidence type="ECO:0000313" key="1">
    <source>
        <dbReference type="EMBL" id="KAI9897095.1"/>
    </source>
</evidence>
<sequence>MSADEKEPAGKAIPKPADFVTVLRDGGLGSMFDLSNFDLNAMLRGAQLTFVGAHRALQNPRMFTNEHYRQAAMAVGIGIGIRLAVAIPALAIQGLVWFCSLFYSMDQVSWDDSVIEGLHFVEEYVLQVPLFMMTLMRYIDPTLDNLFMQSLQWVDTTYVAKHQHDDPRKACYSASD</sequence>
<gene>
    <name evidence="1" type="ORF">N3K66_008117</name>
</gene>
<keyword evidence="2" id="KW-1185">Reference proteome</keyword>
<name>A0ACC0USJ3_9HYPO</name>
<comment type="caution">
    <text evidence="1">The sequence shown here is derived from an EMBL/GenBank/DDBJ whole genome shotgun (WGS) entry which is preliminary data.</text>
</comment>
<reference evidence="1" key="1">
    <citation type="submission" date="2022-10" db="EMBL/GenBank/DDBJ databases">
        <title>Complete Genome of Trichothecium roseum strain YXFP-22015, a Plant Pathogen Isolated from Citrus.</title>
        <authorList>
            <person name="Wang Y."/>
            <person name="Zhu L."/>
        </authorList>
    </citation>
    <scope>NUCLEOTIDE SEQUENCE</scope>
    <source>
        <strain evidence="1">YXFP-22015</strain>
    </source>
</reference>
<dbReference type="Proteomes" id="UP001163324">
    <property type="component" value="Chromosome 8"/>
</dbReference>
<evidence type="ECO:0000313" key="2">
    <source>
        <dbReference type="Proteomes" id="UP001163324"/>
    </source>
</evidence>